<keyword evidence="4" id="KW-1185">Reference proteome</keyword>
<keyword evidence="1" id="KW-0694">RNA-binding</keyword>
<accession>A0AAW0BA11</accession>
<dbReference type="Pfam" id="PF24764">
    <property type="entry name" value="rva_4"/>
    <property type="match status" value="2"/>
</dbReference>
<evidence type="ECO:0000256" key="1">
    <source>
        <dbReference type="ARBA" id="ARBA00022884"/>
    </source>
</evidence>
<dbReference type="AlphaFoldDB" id="A0AAW0BA11"/>
<protein>
    <recommendedName>
        <fullName evidence="2">Integrase catalytic domain-containing protein</fullName>
    </recommendedName>
</protein>
<dbReference type="InterPro" id="IPR058913">
    <property type="entry name" value="Integrase_dom_put"/>
</dbReference>
<dbReference type="PANTHER" id="PTHR46791:SF5">
    <property type="entry name" value="CLR5 DOMAIN-CONTAINING PROTEIN-RELATED"/>
    <property type="match status" value="1"/>
</dbReference>
<dbReference type="PANTHER" id="PTHR46791">
    <property type="entry name" value="EXPRESSED PROTEIN"/>
    <property type="match status" value="1"/>
</dbReference>
<dbReference type="GO" id="GO:0005634">
    <property type="term" value="C:nucleus"/>
    <property type="evidence" value="ECO:0007669"/>
    <property type="project" value="UniProtKB-ARBA"/>
</dbReference>
<name>A0AAW0BA11_9AGAR</name>
<dbReference type="InterPro" id="IPR012337">
    <property type="entry name" value="RNaseH-like_sf"/>
</dbReference>
<sequence length="596" mass="67989">MASNNFPPLPPYPSTSDSETQAWSPLIYQAHHELNTLHISASQLLSQESDPLRLQIQKERLTAGLSTLYALAEGEEEEELPIDWLLESTVVLAKDLKRINDALGVAQEKDETNVYYEDPVTIVRTGRPGRPRKQIDPSFLASAVSPKKGLTKTSIARAIGVSVNTLTNRLDESHIDHKFPKVSDNELDVIVKKYHHAKLGSGGRYVTGHIRGSHGIKIPRYCVHQSLNRVSKVSRKLQATKVIKRRDYRVKRLNSLWHVDGHHKLILWGFVIHGFVDGFSRMIVALRTHTNNRAITVLRLLQIACKKHGLPSRIRADRGKENKAIAIYMIMKRGLNRGSFIWGSLEALHGLDRENPTHLWLLHKLFLGMINTDCDDFVKEWNSHPISGEGQDKTPLGMRLMGMLNEGMYFPETVDPESSEPVIPDDCEEWSESEIREYYGREGRVQERQEHQTGAGFLDDEALDHVDFTVEEGRSDGEESDWEDTEADIDHQFIPSVKAPKSRNPFQGLRDLEPVFLQAFQDVRMKRILPEGYGVLREEWVNGEYPSFWMLKKSKRSAKEVRVDLPDSIWCPRAEMWAQALAICLHLESQEGFCMK</sequence>
<dbReference type="InterPro" id="IPR036397">
    <property type="entry name" value="RNaseH_sf"/>
</dbReference>
<feature type="domain" description="Integrase catalytic" evidence="2">
    <location>
        <begin position="249"/>
        <end position="321"/>
    </location>
</feature>
<evidence type="ECO:0000259" key="2">
    <source>
        <dbReference type="PROSITE" id="PS50994"/>
    </source>
</evidence>
<dbReference type="GO" id="GO:0003723">
    <property type="term" value="F:RNA binding"/>
    <property type="evidence" value="ECO:0007669"/>
    <property type="project" value="UniProtKB-KW"/>
</dbReference>
<dbReference type="Proteomes" id="UP001383192">
    <property type="component" value="Unassembled WGS sequence"/>
</dbReference>
<dbReference type="PROSITE" id="PS50994">
    <property type="entry name" value="INTEGRASE"/>
    <property type="match status" value="1"/>
</dbReference>
<dbReference type="InterPro" id="IPR001584">
    <property type="entry name" value="Integrase_cat-core"/>
</dbReference>
<evidence type="ECO:0000313" key="4">
    <source>
        <dbReference type="Proteomes" id="UP001383192"/>
    </source>
</evidence>
<gene>
    <name evidence="3" type="ORF">VNI00_016958</name>
</gene>
<dbReference type="SUPFAM" id="SSF53098">
    <property type="entry name" value="Ribonuclease H-like"/>
    <property type="match status" value="1"/>
</dbReference>
<organism evidence="3 4">
    <name type="scientific">Paramarasmius palmivorus</name>
    <dbReference type="NCBI Taxonomy" id="297713"/>
    <lineage>
        <taxon>Eukaryota</taxon>
        <taxon>Fungi</taxon>
        <taxon>Dikarya</taxon>
        <taxon>Basidiomycota</taxon>
        <taxon>Agaricomycotina</taxon>
        <taxon>Agaricomycetes</taxon>
        <taxon>Agaricomycetidae</taxon>
        <taxon>Agaricales</taxon>
        <taxon>Marasmiineae</taxon>
        <taxon>Marasmiaceae</taxon>
        <taxon>Paramarasmius</taxon>
    </lineage>
</organism>
<dbReference type="EMBL" id="JAYKXP010000148">
    <property type="protein sequence ID" value="KAK7022787.1"/>
    <property type="molecule type" value="Genomic_DNA"/>
</dbReference>
<comment type="caution">
    <text evidence="3">The sequence shown here is derived from an EMBL/GenBank/DDBJ whole genome shotgun (WGS) entry which is preliminary data.</text>
</comment>
<proteinExistence type="predicted"/>
<dbReference type="GO" id="GO:0015074">
    <property type="term" value="P:DNA integration"/>
    <property type="evidence" value="ECO:0007669"/>
    <property type="project" value="InterPro"/>
</dbReference>
<dbReference type="Gene3D" id="3.30.420.10">
    <property type="entry name" value="Ribonuclease H-like superfamily/Ribonuclease H"/>
    <property type="match status" value="1"/>
</dbReference>
<evidence type="ECO:0000313" key="3">
    <source>
        <dbReference type="EMBL" id="KAK7022787.1"/>
    </source>
</evidence>
<reference evidence="3 4" key="1">
    <citation type="submission" date="2024-01" db="EMBL/GenBank/DDBJ databases">
        <title>A draft genome for a cacao thread blight-causing isolate of Paramarasmius palmivorus.</title>
        <authorList>
            <person name="Baruah I.K."/>
            <person name="Bukari Y."/>
            <person name="Amoako-Attah I."/>
            <person name="Meinhardt L.W."/>
            <person name="Bailey B.A."/>
            <person name="Cohen S.P."/>
        </authorList>
    </citation>
    <scope>NUCLEOTIDE SEQUENCE [LARGE SCALE GENOMIC DNA]</scope>
    <source>
        <strain evidence="3 4">GH-12</strain>
    </source>
</reference>